<dbReference type="EMBL" id="CP017675">
    <property type="protein sequence ID" value="APB32706.1"/>
    <property type="molecule type" value="Genomic_DNA"/>
</dbReference>
<reference evidence="1 2" key="1">
    <citation type="submission" date="2016-10" db="EMBL/GenBank/DDBJ databases">
        <title>Description of Gloeomargarita lithophora gen. nov., sp. nov., a thylakoid-bearing basal-branching cyanobacterium with intracellular carbonates, and proposal for Gloeomargaritales ord. nov.</title>
        <authorList>
            <person name="Moreira D."/>
            <person name="Tavera R."/>
            <person name="Benzerara K."/>
            <person name="Skouri-Panet F."/>
            <person name="Couradeau E."/>
            <person name="Gerard E."/>
            <person name="Loussert C."/>
            <person name="Novelo E."/>
            <person name="Zivanovic Y."/>
            <person name="Lopez-Garcia P."/>
        </authorList>
    </citation>
    <scope>NUCLEOTIDE SEQUENCE [LARGE SCALE GENOMIC DNA]</scope>
    <source>
        <strain evidence="1 2">D10</strain>
    </source>
</reference>
<evidence type="ECO:0000313" key="1">
    <source>
        <dbReference type="EMBL" id="APB32706.1"/>
    </source>
</evidence>
<sequence>MSLINAFPRVGQLPPAMVSAHWQTGADLAVQLLDQSPAWVLVSPPPVMGATQLWLDSRELVSGGHLLCMRGSQWVFALVATPAGVIGHSFSPPVVERVWQGIFAQVTDGDVLGQLKAVPDHWPVAPAAIVEQFYQQWLYQTAQPPEDWARSVLHEIYTPLSTIGVWTDVLLKYHQELPQRVVQGLQAIAQEVRLRQELWHSWFEPQGCQAGLGDWREQAQVRGIVLDFDLAERLPPMLRQLLAQVMPLLLGELPPGAQIHGAVKQSQKHGQKVIILYLQFTALEARKILDSDWEWSPQTGRLYPSLARCQERLAALGGELHWQAQGLELTLPLEAMIQQGLGDEQVGGGGDF</sequence>
<dbReference type="STRING" id="1188229.GlitD10_0395"/>
<keyword evidence="2" id="KW-1185">Reference proteome</keyword>
<accession>A0A1J0A9U0</accession>
<name>A0A1J0A9U0_9CYAN</name>
<dbReference type="KEGG" id="glt:GlitD10_0395"/>
<proteinExistence type="predicted"/>
<dbReference type="Proteomes" id="UP000180235">
    <property type="component" value="Chromosome"/>
</dbReference>
<protein>
    <submittedName>
        <fullName evidence="1">Uncharacterized protein</fullName>
    </submittedName>
</protein>
<dbReference type="OrthoDB" id="537027at2"/>
<organism evidence="1 2">
    <name type="scientific">Gloeomargarita lithophora Alchichica-D10</name>
    <dbReference type="NCBI Taxonomy" id="1188229"/>
    <lineage>
        <taxon>Bacteria</taxon>
        <taxon>Bacillati</taxon>
        <taxon>Cyanobacteriota</taxon>
        <taxon>Cyanophyceae</taxon>
        <taxon>Gloeomargaritales</taxon>
        <taxon>Gloeomargaritaceae</taxon>
        <taxon>Gloeomargarita</taxon>
    </lineage>
</organism>
<dbReference type="RefSeq" id="WP_071453397.1">
    <property type="nucleotide sequence ID" value="NZ_CP017675.1"/>
</dbReference>
<dbReference type="AlphaFoldDB" id="A0A1J0A9U0"/>
<evidence type="ECO:0000313" key="2">
    <source>
        <dbReference type="Proteomes" id="UP000180235"/>
    </source>
</evidence>
<gene>
    <name evidence="1" type="ORF">GlitD10_0395</name>
</gene>